<dbReference type="PANTHER" id="PTHR35526">
    <property type="entry name" value="ANTI-SIGMA-F FACTOR RSBW-RELATED"/>
    <property type="match status" value="1"/>
</dbReference>
<dbReference type="Pfam" id="PF13581">
    <property type="entry name" value="HATPase_c_2"/>
    <property type="match status" value="1"/>
</dbReference>
<protein>
    <submittedName>
        <fullName evidence="3">Putative sigma regulatory factor-histidine kinase</fullName>
    </submittedName>
</protein>
<dbReference type="InterPro" id="IPR003594">
    <property type="entry name" value="HATPase_dom"/>
</dbReference>
<evidence type="ECO:0000259" key="2">
    <source>
        <dbReference type="Pfam" id="PF13581"/>
    </source>
</evidence>
<accession>A0A0H5DQI8</accession>
<feature type="domain" description="Histidine kinase/HSP90-like ATPase" evidence="2">
    <location>
        <begin position="14"/>
        <end position="146"/>
    </location>
</feature>
<organism evidence="3 4">
    <name type="scientific">Estrella lausannensis</name>
    <dbReference type="NCBI Taxonomy" id="483423"/>
    <lineage>
        <taxon>Bacteria</taxon>
        <taxon>Pseudomonadati</taxon>
        <taxon>Chlamydiota</taxon>
        <taxon>Chlamydiia</taxon>
        <taxon>Parachlamydiales</taxon>
        <taxon>Candidatus Criblamydiaceae</taxon>
        <taxon>Estrella</taxon>
    </lineage>
</organism>
<dbReference type="AlphaFoldDB" id="A0A0H5DQI8"/>
<dbReference type="InterPro" id="IPR036890">
    <property type="entry name" value="HATPase_C_sf"/>
</dbReference>
<sequence>MAGCHGLGVMDKSFPATIEKLYEMLEYIRFYAIEAGFESNTIKNIELVAEEALVNVIIHGYKDTADGNVQIAVENLADPGIRIIIKDQGKPFNPHTYIVKDDVLIPKNLADDNSGVGGWGLFLIYKMMDSVEYKREGQDNVLILAKTVSSARSEPGNM</sequence>
<dbReference type="InterPro" id="IPR050267">
    <property type="entry name" value="Anti-sigma-factor_SerPK"/>
</dbReference>
<name>A0A0H5DQI8_9BACT</name>
<keyword evidence="4" id="KW-1185">Reference proteome</keyword>
<dbReference type="Gene3D" id="3.30.565.10">
    <property type="entry name" value="Histidine kinase-like ATPase, C-terminal domain"/>
    <property type="match status" value="1"/>
</dbReference>
<dbReference type="CDD" id="cd16936">
    <property type="entry name" value="HATPase_RsbW-like"/>
    <property type="match status" value="1"/>
</dbReference>
<dbReference type="EMBL" id="CWGJ01000006">
    <property type="protein sequence ID" value="CRX37829.1"/>
    <property type="molecule type" value="Genomic_DNA"/>
</dbReference>
<proteinExistence type="predicted"/>
<keyword evidence="3" id="KW-0418">Kinase</keyword>
<dbReference type="SUPFAM" id="SSF55874">
    <property type="entry name" value="ATPase domain of HSP90 chaperone/DNA topoisomerase II/histidine kinase"/>
    <property type="match status" value="1"/>
</dbReference>
<dbReference type="Proteomes" id="UP000220251">
    <property type="component" value="Unassembled WGS sequence"/>
</dbReference>
<keyword evidence="3" id="KW-0808">Transferase</keyword>
<evidence type="ECO:0000313" key="3">
    <source>
        <dbReference type="EMBL" id="CRX37829.1"/>
    </source>
</evidence>
<reference evidence="4" key="1">
    <citation type="submission" date="2015-06" db="EMBL/GenBank/DDBJ databases">
        <authorList>
            <person name="Bertelli C."/>
        </authorList>
    </citation>
    <scope>NUCLEOTIDE SEQUENCE [LARGE SCALE GENOMIC DNA]</scope>
    <source>
        <strain evidence="4">CRIB-30</strain>
    </source>
</reference>
<evidence type="ECO:0000256" key="1">
    <source>
        <dbReference type="ARBA" id="ARBA00022527"/>
    </source>
</evidence>
<gene>
    <name evidence="3" type="primary">rsbW</name>
    <name evidence="3" type="ORF">ELAC_0474</name>
</gene>
<keyword evidence="1" id="KW-0723">Serine/threonine-protein kinase</keyword>
<evidence type="ECO:0000313" key="4">
    <source>
        <dbReference type="Proteomes" id="UP000220251"/>
    </source>
</evidence>
<dbReference type="GO" id="GO:0004674">
    <property type="term" value="F:protein serine/threonine kinase activity"/>
    <property type="evidence" value="ECO:0007669"/>
    <property type="project" value="UniProtKB-KW"/>
</dbReference>